<dbReference type="GO" id="GO:0005778">
    <property type="term" value="C:peroxisomal membrane"/>
    <property type="evidence" value="ECO:0007669"/>
    <property type="project" value="UniProtKB-SubCell"/>
</dbReference>
<organism evidence="22 23">
    <name type="scientific">Delitschia confertaspora ATCC 74209</name>
    <dbReference type="NCBI Taxonomy" id="1513339"/>
    <lineage>
        <taxon>Eukaryota</taxon>
        <taxon>Fungi</taxon>
        <taxon>Dikarya</taxon>
        <taxon>Ascomycota</taxon>
        <taxon>Pezizomycotina</taxon>
        <taxon>Dothideomycetes</taxon>
        <taxon>Pleosporomycetidae</taxon>
        <taxon>Pleosporales</taxon>
        <taxon>Delitschiaceae</taxon>
        <taxon>Delitschia</taxon>
    </lineage>
</organism>
<dbReference type="Gene3D" id="3.30.300.30">
    <property type="match status" value="1"/>
</dbReference>
<evidence type="ECO:0000256" key="11">
    <source>
        <dbReference type="ARBA" id="ARBA00022840"/>
    </source>
</evidence>
<evidence type="ECO:0000256" key="12">
    <source>
        <dbReference type="ARBA" id="ARBA00022989"/>
    </source>
</evidence>
<evidence type="ECO:0000256" key="4">
    <source>
        <dbReference type="ARBA" id="ARBA00006432"/>
    </source>
</evidence>
<dbReference type="Pfam" id="PF13193">
    <property type="entry name" value="AMP-binding_C"/>
    <property type="match status" value="1"/>
</dbReference>
<evidence type="ECO:0000256" key="9">
    <source>
        <dbReference type="ARBA" id="ARBA00022692"/>
    </source>
</evidence>
<evidence type="ECO:0000256" key="14">
    <source>
        <dbReference type="ARBA" id="ARBA00023136"/>
    </source>
</evidence>
<evidence type="ECO:0000256" key="6">
    <source>
        <dbReference type="ARBA" id="ARBA00022475"/>
    </source>
</evidence>
<dbReference type="FunFam" id="3.40.50.12780:FF:000019">
    <property type="entry name" value="Long-chain fatty acid transporter"/>
    <property type="match status" value="1"/>
</dbReference>
<dbReference type="InterPro" id="IPR020845">
    <property type="entry name" value="AMP-binding_CS"/>
</dbReference>
<dbReference type="EMBL" id="ML993863">
    <property type="protein sequence ID" value="KAF2205046.1"/>
    <property type="molecule type" value="Genomic_DNA"/>
</dbReference>
<dbReference type="OrthoDB" id="196650at2759"/>
<keyword evidence="11" id="KW-0067">ATP-binding</keyword>
<dbReference type="InterPro" id="IPR042099">
    <property type="entry name" value="ANL_N_sf"/>
</dbReference>
<keyword evidence="12" id="KW-1133">Transmembrane helix</keyword>
<evidence type="ECO:0000256" key="13">
    <source>
        <dbReference type="ARBA" id="ARBA00023055"/>
    </source>
</evidence>
<keyword evidence="23" id="KW-1185">Reference proteome</keyword>
<reference evidence="22" key="1">
    <citation type="journal article" date="2020" name="Stud. Mycol.">
        <title>101 Dothideomycetes genomes: a test case for predicting lifestyles and emergence of pathogens.</title>
        <authorList>
            <person name="Haridas S."/>
            <person name="Albert R."/>
            <person name="Binder M."/>
            <person name="Bloem J."/>
            <person name="Labutti K."/>
            <person name="Salamov A."/>
            <person name="Andreopoulos B."/>
            <person name="Baker S."/>
            <person name="Barry K."/>
            <person name="Bills G."/>
            <person name="Bluhm B."/>
            <person name="Cannon C."/>
            <person name="Castanera R."/>
            <person name="Culley D."/>
            <person name="Daum C."/>
            <person name="Ezra D."/>
            <person name="Gonzalez J."/>
            <person name="Henrissat B."/>
            <person name="Kuo A."/>
            <person name="Liang C."/>
            <person name="Lipzen A."/>
            <person name="Lutzoni F."/>
            <person name="Magnuson J."/>
            <person name="Mondo S."/>
            <person name="Nolan M."/>
            <person name="Ohm R."/>
            <person name="Pangilinan J."/>
            <person name="Park H.-J."/>
            <person name="Ramirez L."/>
            <person name="Alfaro M."/>
            <person name="Sun H."/>
            <person name="Tritt A."/>
            <person name="Yoshinaga Y."/>
            <person name="Zwiers L.-H."/>
            <person name="Turgeon B."/>
            <person name="Goodwin S."/>
            <person name="Spatafora J."/>
            <person name="Crous P."/>
            <person name="Grigoriev I."/>
        </authorList>
    </citation>
    <scope>NUCLEOTIDE SEQUENCE</scope>
    <source>
        <strain evidence="22">ATCC 74209</strain>
    </source>
</reference>
<evidence type="ECO:0000256" key="16">
    <source>
        <dbReference type="ARBA" id="ARBA00051585"/>
    </source>
</evidence>
<dbReference type="AlphaFoldDB" id="A0A9P4JVC7"/>
<keyword evidence="5" id="KW-0813">Transport</keyword>
<dbReference type="GO" id="GO:0044539">
    <property type="term" value="P:long-chain fatty acid import into cell"/>
    <property type="evidence" value="ECO:0007669"/>
    <property type="project" value="TreeGrafter"/>
</dbReference>
<dbReference type="FunFam" id="3.30.300.30:FF:000020">
    <property type="entry name" value="Long-chain fatty acid transporter"/>
    <property type="match status" value="1"/>
</dbReference>
<evidence type="ECO:0000256" key="18">
    <source>
        <dbReference type="ARBA" id="ARBA00068795"/>
    </source>
</evidence>
<evidence type="ECO:0000256" key="3">
    <source>
        <dbReference type="ARBA" id="ARBA00004651"/>
    </source>
</evidence>
<dbReference type="GO" id="GO:0005811">
    <property type="term" value="C:lipid droplet"/>
    <property type="evidence" value="ECO:0007669"/>
    <property type="project" value="UniProtKB-SubCell"/>
</dbReference>
<sequence length="633" mass="71080">MALTAASTIAGIAGLSAYLNAKYHIRHDLDIIRRKKASERWYAELEKQNRISPWYGFATNAALYPNEEAIWSRDRCYSWKETHDRAVQWGRFFLSKGVKPGDLVATYLMNSAEFTVIWLALWGIGCAPAMLNYHLKGNALIHCLKACEAKILVVDDDQECRERFEEVRTVVEDELGVTPFYMEEMLEKEVKSLSTQPLGNEYRDGVQGEDALCLLYTSGTTGLPKAGVFTMARFHERGVPENPPFNQKGGPDGDRWYNCMPIFHGTGGISTVGALNLGMSVGIGKKFSVKTFWDDIHDSRSTVWVYVGEAARYLLNAPPHPLERNHPRLRGMFGNGMRPDVWTRFKERFDVPEVMEFFSSTEGVFGMAIHSKGPFTANSVGLNGVILRAVLRNTWIPVGIDPETGAIIRNPKTGYAVRKSYNEGGEILVKVPDESAFAGYYNNPAATAKKFERDVFKKGDLYYRTGDALRRDDDGRWFFLDRLGDTFRWKSENVSTAEVAEVLGKYSGVAEANVYGVLVPRHDGRAGCVALRLDDGVAPSTFNFRDFLQYARGKLPKYAVPVFIRLVTQTLQTANNKQNKGPLRDEGVELERYGEKVDGGRDDVVLWINPESDEYVRFGKGDLEVLRSGSLTL</sequence>
<dbReference type="InterPro" id="IPR000873">
    <property type="entry name" value="AMP-dep_synth/lig_dom"/>
</dbReference>
<proteinExistence type="inferred from homology"/>
<keyword evidence="13" id="KW-0445">Lipid transport</keyword>
<keyword evidence="7" id="KW-0436">Ligase</keyword>
<feature type="domain" description="AMP-binding enzyme C-terminal" evidence="21">
    <location>
        <begin position="498"/>
        <end position="577"/>
    </location>
</feature>
<dbReference type="GO" id="GO:0004467">
    <property type="term" value="F:long-chain fatty acid-CoA ligase activity"/>
    <property type="evidence" value="ECO:0007669"/>
    <property type="project" value="TreeGrafter"/>
</dbReference>
<comment type="similarity">
    <text evidence="4">Belongs to the ATP-dependent AMP-binding enzyme family.</text>
</comment>
<gene>
    <name evidence="22" type="ORF">GQ43DRAFT_453367</name>
</gene>
<dbReference type="GO" id="GO:0009898">
    <property type="term" value="C:cytoplasmic side of plasma membrane"/>
    <property type="evidence" value="ECO:0007669"/>
    <property type="project" value="TreeGrafter"/>
</dbReference>
<comment type="catalytic activity">
    <reaction evidence="16">
        <text>a very long-chain fatty acid + ATP + CoA = a very long-chain fatty acyl-CoA + AMP + diphosphate</text>
        <dbReference type="Rhea" id="RHEA:54536"/>
        <dbReference type="ChEBI" id="CHEBI:30616"/>
        <dbReference type="ChEBI" id="CHEBI:33019"/>
        <dbReference type="ChEBI" id="CHEBI:57287"/>
        <dbReference type="ChEBI" id="CHEBI:58950"/>
        <dbReference type="ChEBI" id="CHEBI:138261"/>
        <dbReference type="ChEBI" id="CHEBI:456215"/>
    </reaction>
</comment>
<evidence type="ECO:0000259" key="20">
    <source>
        <dbReference type="Pfam" id="PF00501"/>
    </source>
</evidence>
<dbReference type="SUPFAM" id="SSF56801">
    <property type="entry name" value="Acetyl-CoA synthetase-like"/>
    <property type="match status" value="1"/>
</dbReference>
<keyword evidence="9" id="KW-0812">Transmembrane</keyword>
<dbReference type="PANTHER" id="PTHR43107:SF6">
    <property type="entry name" value="ACYL-COA SYNTHETASE FAMILY PROTEIN (CEFD1), PUTATIVE (AFU_ORTHOLOGUE AFUA_6G03630)-RELATED"/>
    <property type="match status" value="1"/>
</dbReference>
<dbReference type="InterPro" id="IPR045851">
    <property type="entry name" value="AMP-bd_C_sf"/>
</dbReference>
<keyword evidence="15" id="KW-0576">Peroxisome</keyword>
<dbReference type="GO" id="GO:0005524">
    <property type="term" value="F:ATP binding"/>
    <property type="evidence" value="ECO:0007669"/>
    <property type="project" value="UniProtKB-KW"/>
</dbReference>
<dbReference type="Pfam" id="PF00501">
    <property type="entry name" value="AMP-binding"/>
    <property type="match status" value="1"/>
</dbReference>
<keyword evidence="6" id="KW-1003">Cell membrane</keyword>
<comment type="caution">
    <text evidence="22">The sequence shown here is derived from an EMBL/GenBank/DDBJ whole genome shotgun (WGS) entry which is preliminary data.</text>
</comment>
<evidence type="ECO:0000259" key="21">
    <source>
        <dbReference type="Pfam" id="PF13193"/>
    </source>
</evidence>
<protein>
    <recommendedName>
        <fullName evidence="18">Very long-chain fatty acid transport protein</fullName>
    </recommendedName>
    <alternativeName>
        <fullName evidence="19">Very-long-chain acyl-CoA synthetase</fullName>
    </alternativeName>
</protein>
<evidence type="ECO:0000256" key="7">
    <source>
        <dbReference type="ARBA" id="ARBA00022598"/>
    </source>
</evidence>
<comment type="subcellular location">
    <subcellularLocation>
        <location evidence="3">Cell membrane</location>
        <topology evidence="3">Multi-pass membrane protein</topology>
    </subcellularLocation>
    <subcellularLocation>
        <location evidence="1">Lipid droplet</location>
    </subcellularLocation>
    <subcellularLocation>
        <location evidence="2">Peroxisome membrane</location>
        <topology evidence="2">Multi-pass membrane protein</topology>
    </subcellularLocation>
</comment>
<dbReference type="Proteomes" id="UP000799536">
    <property type="component" value="Unassembled WGS sequence"/>
</dbReference>
<evidence type="ECO:0000256" key="2">
    <source>
        <dbReference type="ARBA" id="ARBA00004585"/>
    </source>
</evidence>
<dbReference type="GO" id="GO:0005324">
    <property type="term" value="F:long-chain fatty acid transmembrane transporter activity"/>
    <property type="evidence" value="ECO:0007669"/>
    <property type="project" value="TreeGrafter"/>
</dbReference>
<dbReference type="Gene3D" id="3.40.50.12780">
    <property type="entry name" value="N-terminal domain of ligase-like"/>
    <property type="match status" value="1"/>
</dbReference>
<evidence type="ECO:0000256" key="17">
    <source>
        <dbReference type="ARBA" id="ARBA00060276"/>
    </source>
</evidence>
<evidence type="ECO:0000256" key="5">
    <source>
        <dbReference type="ARBA" id="ARBA00022448"/>
    </source>
</evidence>
<dbReference type="PANTHER" id="PTHR43107">
    <property type="entry name" value="LONG-CHAIN FATTY ACID TRANSPORT PROTEIN"/>
    <property type="match status" value="1"/>
</dbReference>
<evidence type="ECO:0000313" key="23">
    <source>
        <dbReference type="Proteomes" id="UP000799536"/>
    </source>
</evidence>
<name>A0A9P4JVC7_9PLEO</name>
<evidence type="ECO:0000256" key="15">
    <source>
        <dbReference type="ARBA" id="ARBA00023140"/>
    </source>
</evidence>
<accession>A0A9P4JVC7</accession>
<keyword evidence="14" id="KW-0472">Membrane</keyword>
<comment type="function">
    <text evidence="17">Acyl-CoA synthetase required for both the import of long chain fatty acids (LCFAs) (C14-C18) and the activation very long chain fatty acids (VLCFAs) (C20-C26) by esterification of the fatty acids into metabolically active CoA-thioesters for subsequent degradation or incorporation into phospholipids. The transport and fatty acyl-CoA synthetase activities are genetically separable and are thus independent activities. Esterifies VLCFAs in the peroxisome matrix. The VLCFAs are actively transported into peroxisomes by a PXA1-PXA2 heterodimeric transporter in the peroxisomal membrane.</text>
</comment>
<keyword evidence="8" id="KW-0551">Lipid droplet</keyword>
<keyword evidence="10" id="KW-0547">Nucleotide-binding</keyword>
<evidence type="ECO:0000256" key="19">
    <source>
        <dbReference type="ARBA" id="ARBA00078285"/>
    </source>
</evidence>
<evidence type="ECO:0000256" key="1">
    <source>
        <dbReference type="ARBA" id="ARBA00004502"/>
    </source>
</evidence>
<dbReference type="InterPro" id="IPR025110">
    <property type="entry name" value="AMP-bd_C"/>
</dbReference>
<evidence type="ECO:0000256" key="8">
    <source>
        <dbReference type="ARBA" id="ARBA00022677"/>
    </source>
</evidence>
<evidence type="ECO:0000313" key="22">
    <source>
        <dbReference type="EMBL" id="KAF2205046.1"/>
    </source>
</evidence>
<evidence type="ECO:0000256" key="10">
    <source>
        <dbReference type="ARBA" id="ARBA00022741"/>
    </source>
</evidence>
<feature type="domain" description="AMP-dependent synthetase/ligase" evidence="20">
    <location>
        <begin position="57"/>
        <end position="441"/>
    </location>
</feature>
<dbReference type="PROSITE" id="PS00455">
    <property type="entry name" value="AMP_BINDING"/>
    <property type="match status" value="1"/>
</dbReference>